<keyword evidence="1" id="KW-0812">Transmembrane</keyword>
<feature type="transmembrane region" description="Helical" evidence="1">
    <location>
        <begin position="212"/>
        <end position="228"/>
    </location>
</feature>
<feature type="transmembrane region" description="Helical" evidence="1">
    <location>
        <begin position="102"/>
        <end position="120"/>
    </location>
</feature>
<feature type="transmembrane region" description="Helical" evidence="1">
    <location>
        <begin position="292"/>
        <end position="316"/>
    </location>
</feature>
<keyword evidence="3" id="KW-1185">Reference proteome</keyword>
<organism evidence="2 3">
    <name type="scientific">Massilia phyllostachyos</name>
    <dbReference type="NCBI Taxonomy" id="2898585"/>
    <lineage>
        <taxon>Bacteria</taxon>
        <taxon>Pseudomonadati</taxon>
        <taxon>Pseudomonadota</taxon>
        <taxon>Betaproteobacteria</taxon>
        <taxon>Burkholderiales</taxon>
        <taxon>Oxalobacteraceae</taxon>
        <taxon>Telluria group</taxon>
        <taxon>Massilia</taxon>
    </lineage>
</organism>
<feature type="transmembrane region" description="Helical" evidence="1">
    <location>
        <begin position="354"/>
        <end position="370"/>
    </location>
</feature>
<feature type="transmembrane region" description="Helical" evidence="1">
    <location>
        <begin position="323"/>
        <end position="342"/>
    </location>
</feature>
<evidence type="ECO:0000313" key="3">
    <source>
        <dbReference type="Proteomes" id="UP001179361"/>
    </source>
</evidence>
<feature type="transmembrane region" description="Helical" evidence="1">
    <location>
        <begin position="132"/>
        <end position="150"/>
    </location>
</feature>
<evidence type="ECO:0008006" key="4">
    <source>
        <dbReference type="Google" id="ProtNLM"/>
    </source>
</evidence>
<feature type="transmembrane region" description="Helical" evidence="1">
    <location>
        <begin position="379"/>
        <end position="401"/>
    </location>
</feature>
<feature type="transmembrane region" description="Helical" evidence="1">
    <location>
        <begin position="184"/>
        <end position="206"/>
    </location>
</feature>
<reference evidence="2" key="1">
    <citation type="submission" date="2021-11" db="EMBL/GenBank/DDBJ databases">
        <title>The complete genome of Massilia sp sp. G4R7.</title>
        <authorList>
            <person name="Liu L."/>
            <person name="Yue J."/>
            <person name="Yuan J."/>
            <person name="Yang F."/>
            <person name="Li L."/>
        </authorList>
    </citation>
    <scope>NUCLEOTIDE SEQUENCE</scope>
    <source>
        <strain evidence="2">G4R7</strain>
    </source>
</reference>
<protein>
    <recommendedName>
        <fullName evidence="4">Glycosyltransferase RgtA/B/C/D-like domain-containing protein</fullName>
    </recommendedName>
</protein>
<name>A0ABS8Q0L0_9BURK</name>
<keyword evidence="1" id="KW-1133">Transmembrane helix</keyword>
<evidence type="ECO:0000313" key="2">
    <source>
        <dbReference type="EMBL" id="MCD2515284.1"/>
    </source>
</evidence>
<dbReference type="EMBL" id="JAJNOC010000001">
    <property type="protein sequence ID" value="MCD2515284.1"/>
    <property type="molecule type" value="Genomic_DNA"/>
</dbReference>
<dbReference type="Proteomes" id="UP001179361">
    <property type="component" value="Unassembled WGS sequence"/>
</dbReference>
<dbReference type="RefSeq" id="WP_231056596.1">
    <property type="nucleotide sequence ID" value="NZ_JAJNOC010000001.1"/>
</dbReference>
<proteinExistence type="predicted"/>
<keyword evidence="1" id="KW-0472">Membrane</keyword>
<accession>A0ABS8Q0L0</accession>
<comment type="caution">
    <text evidence="2">The sequence shown here is derived from an EMBL/GenBank/DDBJ whole genome shotgun (WGS) entry which is preliminary data.</text>
</comment>
<gene>
    <name evidence="2" type="ORF">LQ564_03040</name>
</gene>
<sequence>MTMTTQRPRHAWRFPVLLALVLAALAARVDPLYYGDVVEYMVNTVAIADHGTPDIRTQDVARMRTLLPGLFVEPYDQLEQGLRDAAAPLLTGFVRGRDGDVFAIHFFGYPLLAAAPFKLFEALGLPPFKAFVALHAAALFVLGLALRRFLRSDLRAWIGVALFMLSGGVLYLRWINPEFVSASLLLAGLLFFGSGAPMVGSVLAGIAAQQNPTIFLFFGFAPLFKLALDYDRALGFNANLRALLTRRTLAGLAAGIAVFAMPPMFNLWQFGVPNIIAKLFSDASLIGPTRLVSFYFDLNQGMIIGIPGVALALLWLGRRAPGLPLVALLFTLALALPTMAVLNWNSGAAGVMRYAFWASMAFVFALLALLRDLARWPRVLLGAVAAIQLAAMLHGGSYSYIDFSPAARLVLAHAPRFYHPEPEIFGERATRQDNNTISPGQVYTYRQGDAIIKTLVNDANPNACGAGTALAPDLPQVTSMHGWRYIDGPLRCVPALPNSP</sequence>
<feature type="transmembrane region" description="Helical" evidence="1">
    <location>
        <begin position="249"/>
        <end position="272"/>
    </location>
</feature>
<feature type="transmembrane region" description="Helical" evidence="1">
    <location>
        <begin position="156"/>
        <end position="172"/>
    </location>
</feature>
<evidence type="ECO:0000256" key="1">
    <source>
        <dbReference type="SAM" id="Phobius"/>
    </source>
</evidence>